<dbReference type="PROSITE" id="PS50887">
    <property type="entry name" value="GGDEF"/>
    <property type="match status" value="1"/>
</dbReference>
<sequence length="306" mass="34399">MRSELTIYLLEDNSDDVYLFKQLLENDKAINYSTLETDSLAGLNKLISAIVPDILVIDLNISESVGLETLIEVRKFSLDIPIIVLTGNDDEIGIQAIQLGAQDYLIKSEINASTLKRAIQFARERLILYSALGQLATRDKLTMLHNRAAFDEKLEAIESDFLRYEINYSILLLDINNFKPINDTYGHLVGDKILQHLAHRLQMFNRANDFVGRFGGDEFILIVPKVDNDEKLQSLILNKKKVLNGQYAVQSISGQILNIPISVAIGGAIRGVNAFSPKELISIADLNMYKDKEINAQLENNNKFTD</sequence>
<dbReference type="PANTHER" id="PTHR45138">
    <property type="entry name" value="REGULATORY COMPONENTS OF SENSORY TRANSDUCTION SYSTEM"/>
    <property type="match status" value="1"/>
</dbReference>
<keyword evidence="3" id="KW-0597">Phosphoprotein</keyword>
<dbReference type="Gene3D" id="3.30.70.270">
    <property type="match status" value="1"/>
</dbReference>
<dbReference type="Pfam" id="PF00990">
    <property type="entry name" value="GGDEF"/>
    <property type="match status" value="1"/>
</dbReference>
<dbReference type="InterPro" id="IPR029787">
    <property type="entry name" value="Nucleotide_cyclase"/>
</dbReference>
<keyword evidence="7" id="KW-1185">Reference proteome</keyword>
<evidence type="ECO:0000313" key="7">
    <source>
        <dbReference type="Proteomes" id="UP001257914"/>
    </source>
</evidence>
<dbReference type="InterPro" id="IPR001789">
    <property type="entry name" value="Sig_transdc_resp-reg_receiver"/>
</dbReference>
<dbReference type="Gene3D" id="3.40.50.2300">
    <property type="match status" value="1"/>
</dbReference>
<dbReference type="PANTHER" id="PTHR45138:SF9">
    <property type="entry name" value="DIGUANYLATE CYCLASE DGCM-RELATED"/>
    <property type="match status" value="1"/>
</dbReference>
<evidence type="ECO:0000259" key="5">
    <source>
        <dbReference type="PROSITE" id="PS50887"/>
    </source>
</evidence>
<proteinExistence type="predicted"/>
<evidence type="ECO:0000259" key="4">
    <source>
        <dbReference type="PROSITE" id="PS50110"/>
    </source>
</evidence>
<evidence type="ECO:0000313" key="6">
    <source>
        <dbReference type="EMBL" id="MDU0113101.1"/>
    </source>
</evidence>
<dbReference type="SMART" id="SM00267">
    <property type="entry name" value="GGDEF"/>
    <property type="match status" value="1"/>
</dbReference>
<dbReference type="InterPro" id="IPR011006">
    <property type="entry name" value="CheY-like_superfamily"/>
</dbReference>
<evidence type="ECO:0000256" key="2">
    <source>
        <dbReference type="ARBA" id="ARBA00034247"/>
    </source>
</evidence>
<gene>
    <name evidence="6" type="ORF">RT723_08840</name>
</gene>
<reference evidence="6 7" key="1">
    <citation type="submission" date="2023-10" db="EMBL/GenBank/DDBJ databases">
        <title>Psychrosphaera aquimaarina strain SW33 isolated from seawater.</title>
        <authorList>
            <person name="Bayburt H."/>
            <person name="Kim J.M."/>
            <person name="Choi B.J."/>
            <person name="Jeon C.O."/>
        </authorList>
    </citation>
    <scope>NUCLEOTIDE SEQUENCE [LARGE SCALE GENOMIC DNA]</scope>
    <source>
        <strain evidence="6 7">KCTC 52743</strain>
    </source>
</reference>
<dbReference type="RefSeq" id="WP_315946711.1">
    <property type="nucleotide sequence ID" value="NZ_JAWCUA010000007.1"/>
</dbReference>
<dbReference type="InterPro" id="IPR043128">
    <property type="entry name" value="Rev_trsase/Diguanyl_cyclase"/>
</dbReference>
<organism evidence="6 7">
    <name type="scientific">Psychrosphaera aquimarina</name>
    <dbReference type="NCBI Taxonomy" id="2044854"/>
    <lineage>
        <taxon>Bacteria</taxon>
        <taxon>Pseudomonadati</taxon>
        <taxon>Pseudomonadota</taxon>
        <taxon>Gammaproteobacteria</taxon>
        <taxon>Alteromonadales</taxon>
        <taxon>Pseudoalteromonadaceae</taxon>
        <taxon>Psychrosphaera</taxon>
    </lineage>
</organism>
<protein>
    <recommendedName>
        <fullName evidence="1">diguanylate cyclase</fullName>
        <ecNumber evidence="1">2.7.7.65</ecNumber>
    </recommendedName>
</protein>
<comment type="caution">
    <text evidence="6">The sequence shown here is derived from an EMBL/GenBank/DDBJ whole genome shotgun (WGS) entry which is preliminary data.</text>
</comment>
<evidence type="ECO:0000256" key="3">
    <source>
        <dbReference type="PROSITE-ProRule" id="PRU00169"/>
    </source>
</evidence>
<dbReference type="EMBL" id="JAWCUA010000007">
    <property type="protein sequence ID" value="MDU0113101.1"/>
    <property type="molecule type" value="Genomic_DNA"/>
</dbReference>
<comment type="catalytic activity">
    <reaction evidence="2">
        <text>2 GTP = 3',3'-c-di-GMP + 2 diphosphate</text>
        <dbReference type="Rhea" id="RHEA:24898"/>
        <dbReference type="ChEBI" id="CHEBI:33019"/>
        <dbReference type="ChEBI" id="CHEBI:37565"/>
        <dbReference type="ChEBI" id="CHEBI:58805"/>
        <dbReference type="EC" id="2.7.7.65"/>
    </reaction>
</comment>
<dbReference type="EC" id="2.7.7.65" evidence="1"/>
<dbReference type="InterPro" id="IPR000160">
    <property type="entry name" value="GGDEF_dom"/>
</dbReference>
<dbReference type="SMART" id="SM00448">
    <property type="entry name" value="REC"/>
    <property type="match status" value="1"/>
</dbReference>
<dbReference type="InterPro" id="IPR050469">
    <property type="entry name" value="Diguanylate_Cyclase"/>
</dbReference>
<name>A0ABU3R094_9GAMM</name>
<dbReference type="PROSITE" id="PS50110">
    <property type="entry name" value="RESPONSE_REGULATORY"/>
    <property type="match status" value="1"/>
</dbReference>
<dbReference type="CDD" id="cd01949">
    <property type="entry name" value="GGDEF"/>
    <property type="match status" value="1"/>
</dbReference>
<accession>A0ABU3R094</accession>
<dbReference type="Proteomes" id="UP001257914">
    <property type="component" value="Unassembled WGS sequence"/>
</dbReference>
<dbReference type="SUPFAM" id="SSF52172">
    <property type="entry name" value="CheY-like"/>
    <property type="match status" value="1"/>
</dbReference>
<dbReference type="CDD" id="cd00156">
    <property type="entry name" value="REC"/>
    <property type="match status" value="1"/>
</dbReference>
<dbReference type="Pfam" id="PF00072">
    <property type="entry name" value="Response_reg"/>
    <property type="match status" value="1"/>
</dbReference>
<dbReference type="SUPFAM" id="SSF55073">
    <property type="entry name" value="Nucleotide cyclase"/>
    <property type="match status" value="1"/>
</dbReference>
<feature type="domain" description="GGDEF" evidence="5">
    <location>
        <begin position="166"/>
        <end position="306"/>
    </location>
</feature>
<feature type="domain" description="Response regulatory" evidence="4">
    <location>
        <begin position="6"/>
        <end position="122"/>
    </location>
</feature>
<evidence type="ECO:0000256" key="1">
    <source>
        <dbReference type="ARBA" id="ARBA00012528"/>
    </source>
</evidence>
<feature type="modified residue" description="4-aspartylphosphate" evidence="3">
    <location>
        <position position="58"/>
    </location>
</feature>
<dbReference type="NCBIfam" id="TIGR00254">
    <property type="entry name" value="GGDEF"/>
    <property type="match status" value="1"/>
</dbReference>